<dbReference type="SMART" id="SM00666">
    <property type="entry name" value="PB1"/>
    <property type="match status" value="1"/>
</dbReference>
<evidence type="ECO:0000256" key="3">
    <source>
        <dbReference type="ARBA" id="ARBA00022443"/>
    </source>
</evidence>
<dbReference type="Pfam" id="PF07719">
    <property type="entry name" value="TPR_2"/>
    <property type="match status" value="1"/>
</dbReference>
<dbReference type="EMBL" id="GG745340">
    <property type="protein sequence ID" value="KNE62604.1"/>
    <property type="molecule type" value="Genomic_DNA"/>
</dbReference>
<gene>
    <name evidence="9" type="ORF">AMAG_07807</name>
</gene>
<dbReference type="OMA" id="ETSRIFM"/>
<feature type="compositionally biased region" description="Low complexity" evidence="7">
    <location>
        <begin position="294"/>
        <end position="303"/>
    </location>
</feature>
<dbReference type="InterPro" id="IPR013105">
    <property type="entry name" value="TPR_2"/>
</dbReference>
<name>A0A0L0SJJ4_ALLM3</name>
<dbReference type="SUPFAM" id="SSF54277">
    <property type="entry name" value="CAD &amp; PB1 domains"/>
    <property type="match status" value="1"/>
</dbReference>
<dbReference type="VEuPathDB" id="FungiDB:AMAG_07807"/>
<feature type="compositionally biased region" description="Basic and acidic residues" evidence="7">
    <location>
        <begin position="226"/>
        <end position="235"/>
    </location>
</feature>
<dbReference type="eggNOG" id="KOG4225">
    <property type="taxonomic scope" value="Eukaryota"/>
</dbReference>
<dbReference type="SUPFAM" id="SSF48452">
    <property type="entry name" value="TPR-like"/>
    <property type="match status" value="1"/>
</dbReference>
<dbReference type="Pfam" id="PF13181">
    <property type="entry name" value="TPR_8"/>
    <property type="match status" value="1"/>
</dbReference>
<comment type="subcellular location">
    <subcellularLocation>
        <location evidence="1">Cytoplasm</location>
    </subcellularLocation>
</comment>
<dbReference type="AlphaFoldDB" id="A0A0L0SJJ4"/>
<dbReference type="Gene3D" id="1.25.40.10">
    <property type="entry name" value="Tetratricopeptide repeat domain"/>
    <property type="match status" value="1"/>
</dbReference>
<evidence type="ECO:0000259" key="8">
    <source>
        <dbReference type="PROSITE" id="PS51745"/>
    </source>
</evidence>
<keyword evidence="3" id="KW-0728">SH3 domain</keyword>
<dbReference type="Pfam" id="PF00564">
    <property type="entry name" value="PB1"/>
    <property type="match status" value="1"/>
</dbReference>
<sequence>MSLKQELVQWDEAVKAYDAGDFELALDLFQPIADSSKIFFNMGMIFQGMGQLEDAILAYNDAVLCDNYLSVAYFQKGVCHYQLGEYDDAHACFHDALLFLRGNYLIDYTQLGLAYRLYACEILYNRALASFAVGDDDAAMDDLAEAAKGKKTPDHTKIDDAIRARGSGCRAFLVPLKLVYRPPPAKIANADRVDYMGKSRVIAARNTSDNFVEFQGARGVVPDPEPDIKPIRTLERTSPLSSLPRVDTDARGRRPSAPPNRTSPTSPASARYGRRGSDASRSGRGTPTPPPPSRRMLSPAPARVRSPYDPGVRRGSGGSEYAPSMYSKESVIAGKLRVKVHFDGDTRVLLLPGDASFDEMLDKIEDKFRETQFRVRFRDEDGELVSMTDDDDLVLARSLAADENKIEVWCQ</sequence>
<evidence type="ECO:0000256" key="1">
    <source>
        <dbReference type="ARBA" id="ARBA00004496"/>
    </source>
</evidence>
<reference evidence="10" key="2">
    <citation type="submission" date="2009-11" db="EMBL/GenBank/DDBJ databases">
        <title>The Genome Sequence of Allomyces macrogynus strain ATCC 38327.</title>
        <authorList>
            <consortium name="The Broad Institute Genome Sequencing Platform"/>
            <person name="Russ C."/>
            <person name="Cuomo C."/>
            <person name="Shea T."/>
            <person name="Young S.K."/>
            <person name="Zeng Q."/>
            <person name="Koehrsen M."/>
            <person name="Haas B."/>
            <person name="Borodovsky M."/>
            <person name="Guigo R."/>
            <person name="Alvarado L."/>
            <person name="Berlin A."/>
            <person name="Borenstein D."/>
            <person name="Chen Z."/>
            <person name="Engels R."/>
            <person name="Freedman E."/>
            <person name="Gellesch M."/>
            <person name="Goldberg J."/>
            <person name="Griggs A."/>
            <person name="Gujja S."/>
            <person name="Heiman D."/>
            <person name="Hepburn T."/>
            <person name="Howarth C."/>
            <person name="Jen D."/>
            <person name="Larson L."/>
            <person name="Lewis B."/>
            <person name="Mehta T."/>
            <person name="Park D."/>
            <person name="Pearson M."/>
            <person name="Roberts A."/>
            <person name="Saif S."/>
            <person name="Shenoy N."/>
            <person name="Sisk P."/>
            <person name="Stolte C."/>
            <person name="Sykes S."/>
            <person name="Walk T."/>
            <person name="White J."/>
            <person name="Yandava C."/>
            <person name="Burger G."/>
            <person name="Gray M.W."/>
            <person name="Holland P.W.H."/>
            <person name="King N."/>
            <person name="Lang F.B.F."/>
            <person name="Roger A.J."/>
            <person name="Ruiz-Trillo I."/>
            <person name="Lander E."/>
            <person name="Nusbaum C."/>
        </authorList>
    </citation>
    <scope>NUCLEOTIDE SEQUENCE [LARGE SCALE GENOMIC DNA]</scope>
    <source>
        <strain evidence="10">ATCC 38327</strain>
    </source>
</reference>
<reference evidence="9 10" key="1">
    <citation type="submission" date="2009-11" db="EMBL/GenBank/DDBJ databases">
        <title>Annotation of Allomyces macrogynus ATCC 38327.</title>
        <authorList>
            <consortium name="The Broad Institute Genome Sequencing Platform"/>
            <person name="Russ C."/>
            <person name="Cuomo C."/>
            <person name="Burger G."/>
            <person name="Gray M.W."/>
            <person name="Holland P.W.H."/>
            <person name="King N."/>
            <person name="Lang F.B.F."/>
            <person name="Roger A.J."/>
            <person name="Ruiz-Trillo I."/>
            <person name="Young S.K."/>
            <person name="Zeng Q."/>
            <person name="Gargeya S."/>
            <person name="Fitzgerald M."/>
            <person name="Haas B."/>
            <person name="Abouelleil A."/>
            <person name="Alvarado L."/>
            <person name="Arachchi H.M."/>
            <person name="Berlin A."/>
            <person name="Chapman S.B."/>
            <person name="Gearin G."/>
            <person name="Goldberg J."/>
            <person name="Griggs A."/>
            <person name="Gujja S."/>
            <person name="Hansen M."/>
            <person name="Heiman D."/>
            <person name="Howarth C."/>
            <person name="Larimer J."/>
            <person name="Lui A."/>
            <person name="MacDonald P.J.P."/>
            <person name="McCowen C."/>
            <person name="Montmayeur A."/>
            <person name="Murphy C."/>
            <person name="Neiman D."/>
            <person name="Pearson M."/>
            <person name="Priest M."/>
            <person name="Roberts A."/>
            <person name="Saif S."/>
            <person name="Shea T."/>
            <person name="Sisk P."/>
            <person name="Stolte C."/>
            <person name="Sykes S."/>
            <person name="Wortman J."/>
            <person name="Nusbaum C."/>
            <person name="Birren B."/>
        </authorList>
    </citation>
    <scope>NUCLEOTIDE SEQUENCE [LARGE SCALE GENOMIC DNA]</scope>
    <source>
        <strain evidence="9 10">ATCC 38327</strain>
    </source>
</reference>
<accession>A0A0L0SJJ4</accession>
<keyword evidence="5" id="KW-0677">Repeat</keyword>
<dbReference type="InterPro" id="IPR011990">
    <property type="entry name" value="TPR-like_helical_dom_sf"/>
</dbReference>
<dbReference type="InterPro" id="IPR053793">
    <property type="entry name" value="PB1-like"/>
</dbReference>
<comment type="similarity">
    <text evidence="2">Belongs to the NCF2/NOXA1 family.</text>
</comment>
<proteinExistence type="inferred from homology"/>
<keyword evidence="10" id="KW-1185">Reference proteome</keyword>
<dbReference type="Proteomes" id="UP000054350">
    <property type="component" value="Unassembled WGS sequence"/>
</dbReference>
<dbReference type="PANTHER" id="PTHR15175:SF0">
    <property type="entry name" value="SH3 DOMAIN-CONTAINING PROTEIN C23A1.17"/>
    <property type="match status" value="1"/>
</dbReference>
<dbReference type="PANTHER" id="PTHR15175">
    <property type="entry name" value="NEUTROPHIL CYTOSOLIC FACTOR 2, NEUTROPHIL NADPH OXIDASE FACTOR 2"/>
    <property type="match status" value="1"/>
</dbReference>
<evidence type="ECO:0000256" key="6">
    <source>
        <dbReference type="ARBA" id="ARBA00022803"/>
    </source>
</evidence>
<dbReference type="SMART" id="SM00028">
    <property type="entry name" value="TPR"/>
    <property type="match status" value="3"/>
</dbReference>
<dbReference type="FunFam" id="1.25.40.10:FF:000017">
    <property type="entry name" value="NADPH oxidase regulator NoxR"/>
    <property type="match status" value="1"/>
</dbReference>
<dbReference type="GO" id="GO:0005737">
    <property type="term" value="C:cytoplasm"/>
    <property type="evidence" value="ECO:0007669"/>
    <property type="project" value="UniProtKB-SubCell"/>
</dbReference>
<dbReference type="InterPro" id="IPR019734">
    <property type="entry name" value="TPR_rpt"/>
</dbReference>
<dbReference type="PROSITE" id="PS51745">
    <property type="entry name" value="PB1"/>
    <property type="match status" value="1"/>
</dbReference>
<feature type="domain" description="PB1" evidence="8">
    <location>
        <begin position="335"/>
        <end position="411"/>
    </location>
</feature>
<dbReference type="InterPro" id="IPR000270">
    <property type="entry name" value="PB1_dom"/>
</dbReference>
<organism evidence="9 10">
    <name type="scientific">Allomyces macrogynus (strain ATCC 38327)</name>
    <name type="common">Allomyces javanicus var. macrogynus</name>
    <dbReference type="NCBI Taxonomy" id="578462"/>
    <lineage>
        <taxon>Eukaryota</taxon>
        <taxon>Fungi</taxon>
        <taxon>Fungi incertae sedis</taxon>
        <taxon>Blastocladiomycota</taxon>
        <taxon>Blastocladiomycetes</taxon>
        <taxon>Blastocladiales</taxon>
        <taxon>Blastocladiaceae</taxon>
        <taxon>Allomyces</taxon>
    </lineage>
</organism>
<evidence type="ECO:0000256" key="5">
    <source>
        <dbReference type="ARBA" id="ARBA00022737"/>
    </source>
</evidence>
<dbReference type="Gene3D" id="3.10.20.90">
    <property type="entry name" value="Phosphatidylinositol 3-kinase Catalytic Subunit, Chain A, domain 1"/>
    <property type="match status" value="1"/>
</dbReference>
<keyword evidence="4" id="KW-0963">Cytoplasm</keyword>
<dbReference type="STRING" id="578462.A0A0L0SJJ4"/>
<dbReference type="InterPro" id="IPR051864">
    <property type="entry name" value="NCF2_NOXA1"/>
</dbReference>
<protein>
    <recommendedName>
        <fullName evidence="8">PB1 domain-containing protein</fullName>
    </recommendedName>
</protein>
<feature type="region of interest" description="Disordered" evidence="7">
    <location>
        <begin position="216"/>
        <end position="321"/>
    </location>
</feature>
<keyword evidence="6" id="KW-0802">TPR repeat</keyword>
<evidence type="ECO:0000256" key="4">
    <source>
        <dbReference type="ARBA" id="ARBA00022490"/>
    </source>
</evidence>
<evidence type="ECO:0000313" key="10">
    <source>
        <dbReference type="Proteomes" id="UP000054350"/>
    </source>
</evidence>
<evidence type="ECO:0000313" key="9">
    <source>
        <dbReference type="EMBL" id="KNE62604.1"/>
    </source>
</evidence>
<evidence type="ECO:0000256" key="7">
    <source>
        <dbReference type="SAM" id="MobiDB-lite"/>
    </source>
</evidence>
<dbReference type="OrthoDB" id="9450131at2759"/>
<evidence type="ECO:0000256" key="2">
    <source>
        <dbReference type="ARBA" id="ARBA00008051"/>
    </source>
</evidence>